<name>A0AAE3AV17_9FIRM</name>
<sequence length="371" mass="38766">MKKFGSLLMSTLLCASLLAGCSSSASVSQSTVPETISTAEGAIETGSEEVSLEEMTAAKTETSTEALEESSDDTVVRIGGLKGPTTMGLVKLMDDVQNGTATNNYEFTMVTAADELTGLVASGKIDIALLPANVASVLYHKTEGKVSVIDINTLGVLYLVSGDSSISSIENLSGKTVYLPGKGTTPEYVLRYLISASGLSDDAVTLEFKSEASEVAAVLAEDPNAIGLLPQPFVTAAIAQNDSLSVVLDLTKVWDSLQEDGSNSRLVTGVSIVNNEFLAAHKDLVDTFLTEHEASIAYTAADPEGAAALIEKAGIVAKAAIAQKALPACNITYLDGQDMKDALNGYLSVLLSQNPQSVGGSLPEDDFYYLR</sequence>
<dbReference type="SUPFAM" id="SSF53850">
    <property type="entry name" value="Periplasmic binding protein-like II"/>
    <property type="match status" value="1"/>
</dbReference>
<comment type="caution">
    <text evidence="3">The sequence shown here is derived from an EMBL/GenBank/DDBJ whole genome shotgun (WGS) entry which is preliminary data.</text>
</comment>
<dbReference type="Pfam" id="PF09084">
    <property type="entry name" value="NMT1"/>
    <property type="match status" value="1"/>
</dbReference>
<dbReference type="PANTHER" id="PTHR30024">
    <property type="entry name" value="ALIPHATIC SULFONATES-BINDING PROTEIN-RELATED"/>
    <property type="match status" value="1"/>
</dbReference>
<feature type="signal peptide" evidence="1">
    <location>
        <begin position="1"/>
        <end position="25"/>
    </location>
</feature>
<reference evidence="3 4" key="1">
    <citation type="submission" date="2021-10" db="EMBL/GenBank/DDBJ databases">
        <title>Anaerobic single-cell dispensing facilitates the cultivation of human gut bacteria.</title>
        <authorList>
            <person name="Afrizal A."/>
        </authorList>
    </citation>
    <scope>NUCLEOTIDE SEQUENCE [LARGE SCALE GENOMIC DNA]</scope>
    <source>
        <strain evidence="3 4">CLA-AA-H244</strain>
    </source>
</reference>
<dbReference type="Gene3D" id="3.40.190.10">
    <property type="entry name" value="Periplasmic binding protein-like II"/>
    <property type="match status" value="2"/>
</dbReference>
<dbReference type="EMBL" id="JAJEQF010000001">
    <property type="protein sequence ID" value="MCC2166298.1"/>
    <property type="molecule type" value="Genomic_DNA"/>
</dbReference>
<dbReference type="Proteomes" id="UP001199355">
    <property type="component" value="Unassembled WGS sequence"/>
</dbReference>
<dbReference type="InterPro" id="IPR015168">
    <property type="entry name" value="SsuA/THI5"/>
</dbReference>
<dbReference type="PROSITE" id="PS51257">
    <property type="entry name" value="PROKAR_LIPOPROTEIN"/>
    <property type="match status" value="1"/>
</dbReference>
<dbReference type="PIRSF" id="PIRSF027386">
    <property type="entry name" value="UCP027386_ABC_sbc_TM0202"/>
    <property type="match status" value="1"/>
</dbReference>
<dbReference type="InterPro" id="IPR027024">
    <property type="entry name" value="UCP027386_ABC_sbc_TM0202"/>
</dbReference>
<protein>
    <submittedName>
        <fullName evidence="3">ABC transporter substrate-binding protein</fullName>
    </submittedName>
</protein>
<feature type="domain" description="SsuA/THI5-like" evidence="2">
    <location>
        <begin position="117"/>
        <end position="306"/>
    </location>
</feature>
<evidence type="ECO:0000313" key="4">
    <source>
        <dbReference type="Proteomes" id="UP001199355"/>
    </source>
</evidence>
<evidence type="ECO:0000256" key="1">
    <source>
        <dbReference type="SAM" id="SignalP"/>
    </source>
</evidence>
<keyword evidence="1" id="KW-0732">Signal</keyword>
<gene>
    <name evidence="3" type="ORF">LKD45_01070</name>
</gene>
<dbReference type="AlphaFoldDB" id="A0AAE3AV17"/>
<proteinExistence type="predicted"/>
<evidence type="ECO:0000313" key="3">
    <source>
        <dbReference type="EMBL" id="MCC2166298.1"/>
    </source>
</evidence>
<keyword evidence="4" id="KW-1185">Reference proteome</keyword>
<dbReference type="PANTHER" id="PTHR30024:SF46">
    <property type="entry name" value="ABC TRANSPORTER, SUBSTRATE-BINDING LIPOPROTEIN"/>
    <property type="match status" value="1"/>
</dbReference>
<feature type="chain" id="PRO_5041975420" evidence="1">
    <location>
        <begin position="26"/>
        <end position="371"/>
    </location>
</feature>
<accession>A0AAE3AV17</accession>
<organism evidence="3 4">
    <name type="scientific">Gallintestinimicrobium propionicum</name>
    <dbReference type="NCBI Taxonomy" id="2981770"/>
    <lineage>
        <taxon>Bacteria</taxon>
        <taxon>Bacillati</taxon>
        <taxon>Bacillota</taxon>
        <taxon>Clostridia</taxon>
        <taxon>Lachnospirales</taxon>
        <taxon>Lachnospiraceae</taxon>
        <taxon>Gallintestinimicrobium</taxon>
    </lineage>
</organism>
<evidence type="ECO:0000259" key="2">
    <source>
        <dbReference type="Pfam" id="PF09084"/>
    </source>
</evidence>
<dbReference type="RefSeq" id="WP_308727485.1">
    <property type="nucleotide sequence ID" value="NZ_JAJEQF010000001.1"/>
</dbReference>